<reference evidence="6 7" key="1">
    <citation type="journal article" date="2010" name="J. Bacteriol.">
        <title>Complete Genome Sequence of Cronobacter turicensis LMG 23827, a foodborne pathogen causing deaths in neonates.</title>
        <authorList>
            <person name="Stephan R."/>
            <person name="Lehner A."/>
            <person name="Tischler P."/>
            <person name="Rattei T."/>
        </authorList>
    </citation>
    <scope>NUCLEOTIDE SEQUENCE [LARGE SCALE GENOMIC DNA]</scope>
    <source>
        <strain evidence="7">DSM 18703 / CCUG 55852 / LMG 23827 / z3032</strain>
        <plasmid evidence="6 7">pCTU1</plasmid>
    </source>
</reference>
<dbReference type="Gene3D" id="1.10.10.10">
    <property type="entry name" value="Winged helix-like DNA-binding domain superfamily/Winged helix DNA-binding domain"/>
    <property type="match status" value="1"/>
</dbReference>
<dbReference type="SUPFAM" id="SSF53850">
    <property type="entry name" value="Periplasmic binding protein-like II"/>
    <property type="match status" value="1"/>
</dbReference>
<proteinExistence type="inferred from homology"/>
<dbReference type="CDD" id="cd08476">
    <property type="entry name" value="PBP2_CrgA_like_7"/>
    <property type="match status" value="1"/>
</dbReference>
<dbReference type="Gene3D" id="3.40.190.290">
    <property type="match status" value="1"/>
</dbReference>
<dbReference type="Proteomes" id="UP000002069">
    <property type="component" value="Plasmid pCTU1"/>
</dbReference>
<evidence type="ECO:0000256" key="4">
    <source>
        <dbReference type="ARBA" id="ARBA00023163"/>
    </source>
</evidence>
<dbReference type="KEGG" id="ctu:Ctu_1p00210"/>
<name>C9Y5B3_CROTZ</name>
<keyword evidence="7" id="KW-1185">Reference proteome</keyword>
<dbReference type="PROSITE" id="PS50931">
    <property type="entry name" value="HTH_LYSR"/>
    <property type="match status" value="1"/>
</dbReference>
<sequence length="313" mass="34497">MTDRKLIIMDSFTALASFVRTAETLSFTQAARVLGISASAVGKNVARLEQKLGVRLFNRSTRSVSLTAEGATLLARCRPALEQLREAEAELTSATDTPSGRLRISLPVIGYHLLMPFLPAFAARYPEIDIELDFSDRLVNLVDEGFDVAIRSGEMADSRLTATTLGHFRFVLCASPVYLAEHGAPQTPDALKKHRCILFRFPSTGLIQPWELTGLTMTGAPSALTVNNIEAMIRAAVAGMGICYVPDFIVNSLLTRGELQEVMPGCCERRGAFSALWQTSRYLSPRIRCFVDFLKAHWDTGARRSPSAFHSRR</sequence>
<keyword evidence="6" id="KW-0614">Plasmid</keyword>
<dbReference type="InterPro" id="IPR036390">
    <property type="entry name" value="WH_DNA-bd_sf"/>
</dbReference>
<keyword evidence="3" id="KW-0238">DNA-binding</keyword>
<dbReference type="FunFam" id="1.10.10.10:FF:000001">
    <property type="entry name" value="LysR family transcriptional regulator"/>
    <property type="match status" value="1"/>
</dbReference>
<evidence type="ECO:0000313" key="7">
    <source>
        <dbReference type="Proteomes" id="UP000002069"/>
    </source>
</evidence>
<dbReference type="AlphaFoldDB" id="C9Y5B3"/>
<evidence type="ECO:0000313" key="6">
    <source>
        <dbReference type="EMBL" id="CBA34558.1"/>
    </source>
</evidence>
<keyword evidence="4" id="KW-0804">Transcription</keyword>
<geneLocation type="plasmid" evidence="6 7">
    <name>pCTU1</name>
</geneLocation>
<dbReference type="InterPro" id="IPR058163">
    <property type="entry name" value="LysR-type_TF_proteobact-type"/>
</dbReference>
<dbReference type="GO" id="GO:0016829">
    <property type="term" value="F:lyase activity"/>
    <property type="evidence" value="ECO:0007669"/>
    <property type="project" value="UniProtKB-KW"/>
</dbReference>
<evidence type="ECO:0000259" key="5">
    <source>
        <dbReference type="PROSITE" id="PS50931"/>
    </source>
</evidence>
<gene>
    <name evidence="6" type="ordered locus">Ctu_1p00210</name>
</gene>
<organism evidence="6 7">
    <name type="scientific">Cronobacter turicensis (strain DSM 18703 / CCUG 55852 / LMG 23827 / z3032)</name>
    <dbReference type="NCBI Taxonomy" id="693216"/>
    <lineage>
        <taxon>Bacteria</taxon>
        <taxon>Pseudomonadati</taxon>
        <taxon>Pseudomonadota</taxon>
        <taxon>Gammaproteobacteria</taxon>
        <taxon>Enterobacterales</taxon>
        <taxon>Enterobacteriaceae</taxon>
        <taxon>Cronobacter</taxon>
    </lineage>
</organism>
<comment type="similarity">
    <text evidence="1">Belongs to the LysR transcriptional regulatory family.</text>
</comment>
<dbReference type="PATRIC" id="fig|693216.3.peg.4016"/>
<evidence type="ECO:0000256" key="3">
    <source>
        <dbReference type="ARBA" id="ARBA00023125"/>
    </source>
</evidence>
<dbReference type="Pfam" id="PF00126">
    <property type="entry name" value="HTH_1"/>
    <property type="match status" value="1"/>
</dbReference>
<feature type="domain" description="HTH lysR-type" evidence="5">
    <location>
        <begin position="10"/>
        <end position="67"/>
    </location>
</feature>
<dbReference type="GO" id="GO:0003700">
    <property type="term" value="F:DNA-binding transcription factor activity"/>
    <property type="evidence" value="ECO:0007669"/>
    <property type="project" value="InterPro"/>
</dbReference>
<dbReference type="PANTHER" id="PTHR30537:SF72">
    <property type="entry name" value="LYSR FAMILY TRANSCRIPTIONAL REGULATOR"/>
    <property type="match status" value="1"/>
</dbReference>
<keyword evidence="2" id="KW-0805">Transcription regulation</keyword>
<dbReference type="PANTHER" id="PTHR30537">
    <property type="entry name" value="HTH-TYPE TRANSCRIPTIONAL REGULATOR"/>
    <property type="match status" value="1"/>
</dbReference>
<dbReference type="InterPro" id="IPR005119">
    <property type="entry name" value="LysR_subst-bd"/>
</dbReference>
<dbReference type="SUPFAM" id="SSF46785">
    <property type="entry name" value="Winged helix' DNA-binding domain"/>
    <property type="match status" value="1"/>
</dbReference>
<accession>C9Y5B3</accession>
<dbReference type="GO" id="GO:0006351">
    <property type="term" value="P:DNA-templated transcription"/>
    <property type="evidence" value="ECO:0007669"/>
    <property type="project" value="TreeGrafter"/>
</dbReference>
<dbReference type="EMBL" id="FN543094">
    <property type="protein sequence ID" value="CBA34558.1"/>
    <property type="molecule type" value="Genomic_DNA"/>
</dbReference>
<dbReference type="GO" id="GO:0043565">
    <property type="term" value="F:sequence-specific DNA binding"/>
    <property type="evidence" value="ECO:0007669"/>
    <property type="project" value="TreeGrafter"/>
</dbReference>
<evidence type="ECO:0000256" key="2">
    <source>
        <dbReference type="ARBA" id="ARBA00023015"/>
    </source>
</evidence>
<dbReference type="Pfam" id="PF03466">
    <property type="entry name" value="LysR_substrate"/>
    <property type="match status" value="1"/>
</dbReference>
<dbReference type="InterPro" id="IPR000847">
    <property type="entry name" value="LysR_HTH_N"/>
</dbReference>
<reference evidence="7" key="2">
    <citation type="journal article" date="2011" name="J. Bacteriol.">
        <title>Complete genome sequence of Cronobacter turicensis LMG 23827, a food-borne pathogen causing deaths in neonates.</title>
        <authorList>
            <person name="Stephan R."/>
            <person name="Lehner A."/>
            <person name="Tischler P."/>
            <person name="Rattei T."/>
        </authorList>
    </citation>
    <scope>NUCLEOTIDE SEQUENCE [LARGE SCALE GENOMIC DNA]</scope>
    <source>
        <strain evidence="7">DSM 18703 / CCUG 55852 / LMG 23827 / z3032</strain>
    </source>
</reference>
<dbReference type="InterPro" id="IPR036388">
    <property type="entry name" value="WH-like_DNA-bd_sf"/>
</dbReference>
<dbReference type="HOGENOM" id="CLU_039613_16_1_6"/>
<dbReference type="PRINTS" id="PR00039">
    <property type="entry name" value="HTHLYSR"/>
</dbReference>
<protein>
    <recommendedName>
        <fullName evidence="5">HTH lysR-type domain-containing protein</fullName>
    </recommendedName>
</protein>
<keyword evidence="6" id="KW-0456">Lyase</keyword>
<evidence type="ECO:0000256" key="1">
    <source>
        <dbReference type="ARBA" id="ARBA00009437"/>
    </source>
</evidence>